<dbReference type="InterPro" id="IPR011008">
    <property type="entry name" value="Dimeric_a/b-barrel"/>
</dbReference>
<gene>
    <name evidence="2" type="ORF">G7070_10050</name>
</gene>
<dbReference type="EMBL" id="CP049865">
    <property type="protein sequence ID" value="QIK72550.1"/>
    <property type="molecule type" value="Genomic_DNA"/>
</dbReference>
<organism evidence="2 3">
    <name type="scientific">Propioniciclava coleopterorum</name>
    <dbReference type="NCBI Taxonomy" id="2714937"/>
    <lineage>
        <taxon>Bacteria</taxon>
        <taxon>Bacillati</taxon>
        <taxon>Actinomycetota</taxon>
        <taxon>Actinomycetes</taxon>
        <taxon>Propionibacteriales</taxon>
        <taxon>Propionibacteriaceae</taxon>
        <taxon>Propioniciclava</taxon>
    </lineage>
</organism>
<protein>
    <recommendedName>
        <fullName evidence="4">NIPSNAP protein</fullName>
    </recommendedName>
</protein>
<dbReference type="Gene3D" id="3.30.70.100">
    <property type="match status" value="1"/>
</dbReference>
<accession>A0A6G7Y6Y3</accession>
<evidence type="ECO:0000313" key="2">
    <source>
        <dbReference type="EMBL" id="QIK72550.1"/>
    </source>
</evidence>
<feature type="compositionally biased region" description="Basic residues" evidence="1">
    <location>
        <begin position="81"/>
        <end position="94"/>
    </location>
</feature>
<dbReference type="RefSeq" id="WP_166233624.1">
    <property type="nucleotide sequence ID" value="NZ_CP049865.1"/>
</dbReference>
<reference evidence="2 3" key="1">
    <citation type="submission" date="2020-03" db="EMBL/GenBank/DDBJ databases">
        <title>Propioniciclava sp. nov., isolated from Hydrophilus acuminatus.</title>
        <authorList>
            <person name="Hyun D.-W."/>
            <person name="Bae J.-W."/>
        </authorList>
    </citation>
    <scope>NUCLEOTIDE SEQUENCE [LARGE SCALE GENOMIC DNA]</scope>
    <source>
        <strain evidence="2 3">HDW11</strain>
    </source>
</reference>
<keyword evidence="3" id="KW-1185">Reference proteome</keyword>
<dbReference type="AlphaFoldDB" id="A0A6G7Y6Y3"/>
<evidence type="ECO:0000313" key="3">
    <source>
        <dbReference type="Proteomes" id="UP000501058"/>
    </source>
</evidence>
<name>A0A6G7Y6Y3_9ACTN</name>
<sequence length="108" mass="12269">MASPPLDRAPVPPGVTTLQRFTVRPGHLDAWLGVWPREVAARRRHGFVLHRAFVETDAEPKVTALWSHPDHVRGAPPWRPTRTRWRSAGQRRRTSSATWWSGRCASSC</sequence>
<evidence type="ECO:0008006" key="4">
    <source>
        <dbReference type="Google" id="ProtNLM"/>
    </source>
</evidence>
<dbReference type="SUPFAM" id="SSF54909">
    <property type="entry name" value="Dimeric alpha+beta barrel"/>
    <property type="match status" value="1"/>
</dbReference>
<evidence type="ECO:0000256" key="1">
    <source>
        <dbReference type="SAM" id="MobiDB-lite"/>
    </source>
</evidence>
<feature type="compositionally biased region" description="Polar residues" evidence="1">
    <location>
        <begin position="95"/>
        <end position="108"/>
    </location>
</feature>
<proteinExistence type="predicted"/>
<dbReference type="KEGG" id="prv:G7070_10050"/>
<dbReference type="Proteomes" id="UP000501058">
    <property type="component" value="Chromosome"/>
</dbReference>
<feature type="region of interest" description="Disordered" evidence="1">
    <location>
        <begin position="77"/>
        <end position="108"/>
    </location>
</feature>